<dbReference type="EMBL" id="CP030118">
    <property type="protein sequence ID" value="QDL10536.1"/>
    <property type="molecule type" value="Genomic_DNA"/>
</dbReference>
<dbReference type="SUPFAM" id="SSF46955">
    <property type="entry name" value="Putative DNA-binding domain"/>
    <property type="match status" value="1"/>
</dbReference>
<dbReference type="RefSeq" id="WP_171977278.1">
    <property type="nucleotide sequence ID" value="NZ_CAWOXK010000001.1"/>
</dbReference>
<organism evidence="2 3">
    <name type="scientific">Brasilonema sennae CENA114</name>
    <dbReference type="NCBI Taxonomy" id="415709"/>
    <lineage>
        <taxon>Bacteria</taxon>
        <taxon>Bacillati</taxon>
        <taxon>Cyanobacteriota</taxon>
        <taxon>Cyanophyceae</taxon>
        <taxon>Nostocales</taxon>
        <taxon>Scytonemataceae</taxon>
        <taxon>Brasilonema</taxon>
        <taxon>Bromeliae group (in: Brasilonema)</taxon>
    </lineage>
</organism>
<dbReference type="InterPro" id="IPR009061">
    <property type="entry name" value="DNA-bd_dom_put_sf"/>
</dbReference>
<dbReference type="AlphaFoldDB" id="A0A856MNM1"/>
<accession>A0A856MNM1</accession>
<dbReference type="KEGG" id="bsen:DP114_23915"/>
<keyword evidence="2" id="KW-0238">DNA-binding</keyword>
<dbReference type="Pfam" id="PF12728">
    <property type="entry name" value="HTH_17"/>
    <property type="match status" value="1"/>
</dbReference>
<dbReference type="InterPro" id="IPR010093">
    <property type="entry name" value="SinI_DNA-bd"/>
</dbReference>
<evidence type="ECO:0000259" key="1">
    <source>
        <dbReference type="Pfam" id="PF12728"/>
    </source>
</evidence>
<dbReference type="InterPro" id="IPR041657">
    <property type="entry name" value="HTH_17"/>
</dbReference>
<dbReference type="NCBIfam" id="TIGR01764">
    <property type="entry name" value="excise"/>
    <property type="match status" value="1"/>
</dbReference>
<evidence type="ECO:0000313" key="3">
    <source>
        <dbReference type="Proteomes" id="UP000503129"/>
    </source>
</evidence>
<proteinExistence type="predicted"/>
<name>A0A856MNM1_9CYAN</name>
<protein>
    <submittedName>
        <fullName evidence="2">DNA-binding protein</fullName>
    </submittedName>
</protein>
<dbReference type="Proteomes" id="UP000503129">
    <property type="component" value="Chromosome"/>
</dbReference>
<evidence type="ECO:0000313" key="2">
    <source>
        <dbReference type="EMBL" id="QDL10536.1"/>
    </source>
</evidence>
<gene>
    <name evidence="2" type="ORF">DP114_23915</name>
</gene>
<keyword evidence="3" id="KW-1185">Reference proteome</keyword>
<feature type="domain" description="Helix-turn-helix" evidence="1">
    <location>
        <begin position="79"/>
        <end position="127"/>
    </location>
</feature>
<reference evidence="2 3" key="1">
    <citation type="submission" date="2018-06" db="EMBL/GenBank/DDBJ databases">
        <title>Comparative genomics of Brasilonema spp. strains.</title>
        <authorList>
            <person name="Alvarenga D.O."/>
            <person name="Fiore M.F."/>
            <person name="Varani A.M."/>
        </authorList>
    </citation>
    <scope>NUCLEOTIDE SEQUENCE [LARGE SCALE GENOMIC DNA]</scope>
    <source>
        <strain evidence="2 3">CENA114</strain>
    </source>
</reference>
<sequence length="160" mass="18449">MTIILRHNVPIEAVKTEQEVQSIKQLEDILNNQDSQAKLIGANGEQIDIPESLYQVLRHVVHAMASGQAVSLVPHSYEMTTQQAAEFLNVSRPYVVKLLEQGEIPYIKVGSHRRVCFEDLVRYKEQRDKKRREALNELTQFLQDEGFYDEKNEENDLGLL</sequence>
<dbReference type="GO" id="GO:0003677">
    <property type="term" value="F:DNA binding"/>
    <property type="evidence" value="ECO:0007669"/>
    <property type="project" value="UniProtKB-KW"/>
</dbReference>